<reference evidence="8" key="1">
    <citation type="submission" date="2021-01" db="EMBL/GenBank/DDBJ databases">
        <authorList>
            <consortium name="Genoscope - CEA"/>
            <person name="William W."/>
        </authorList>
    </citation>
    <scope>NUCLEOTIDE SEQUENCE</scope>
</reference>
<feature type="binding site" evidence="7">
    <location>
        <position position="116"/>
    </location>
    <ligand>
        <name>Mg(2+)</name>
        <dbReference type="ChEBI" id="CHEBI:18420"/>
        <label>1</label>
        <note>catalytic</note>
    </ligand>
</feature>
<proteinExistence type="inferred from homology"/>
<evidence type="ECO:0000256" key="2">
    <source>
        <dbReference type="ARBA" id="ARBA00009759"/>
    </source>
</evidence>
<dbReference type="EC" id="3.1.3.7" evidence="3"/>
<evidence type="ECO:0000313" key="8">
    <source>
        <dbReference type="EMBL" id="CAD8079581.1"/>
    </source>
</evidence>
<keyword evidence="9" id="KW-1185">Reference proteome</keyword>
<dbReference type="Pfam" id="PF00459">
    <property type="entry name" value="Inositol_P"/>
    <property type="match status" value="1"/>
</dbReference>
<dbReference type="EMBL" id="CAJJDM010000063">
    <property type="protein sequence ID" value="CAD8079581.1"/>
    <property type="molecule type" value="Genomic_DNA"/>
</dbReference>
<dbReference type="GO" id="GO:0005737">
    <property type="term" value="C:cytoplasm"/>
    <property type="evidence" value="ECO:0007669"/>
    <property type="project" value="UniProtKB-ARBA"/>
</dbReference>
<feature type="binding site" evidence="7">
    <location>
        <position position="119"/>
    </location>
    <ligand>
        <name>Mg(2+)</name>
        <dbReference type="ChEBI" id="CHEBI:18420"/>
        <label>1</label>
        <note>catalytic</note>
    </ligand>
</feature>
<evidence type="ECO:0000256" key="5">
    <source>
        <dbReference type="ARBA" id="ARBA00022801"/>
    </source>
</evidence>
<dbReference type="FunFam" id="3.30.540.10:FF:000012">
    <property type="entry name" value="Blast:Putative inositol monophosphatase 3"/>
    <property type="match status" value="1"/>
</dbReference>
<dbReference type="OMA" id="KEWAFSG"/>
<evidence type="ECO:0000256" key="1">
    <source>
        <dbReference type="ARBA" id="ARBA00001946"/>
    </source>
</evidence>
<evidence type="ECO:0000256" key="4">
    <source>
        <dbReference type="ARBA" id="ARBA00022723"/>
    </source>
</evidence>
<gene>
    <name evidence="8" type="ORF">PPRIM_AZ9-3.1.T0620097</name>
</gene>
<name>A0A8S1MME3_PARPR</name>
<dbReference type="PANTHER" id="PTHR43028:SF5">
    <property type="entry name" value="3'(2'),5'-BISPHOSPHATE NUCLEOTIDASE 1"/>
    <property type="match status" value="1"/>
</dbReference>
<dbReference type="PANTHER" id="PTHR43028">
    <property type="entry name" value="3'(2'),5'-BISPHOSPHATE NUCLEOTIDASE 1"/>
    <property type="match status" value="1"/>
</dbReference>
<comment type="similarity">
    <text evidence="2">Belongs to the inositol monophosphatase superfamily.</text>
</comment>
<feature type="binding site" evidence="7">
    <location>
        <position position="118"/>
    </location>
    <ligand>
        <name>Mg(2+)</name>
        <dbReference type="ChEBI" id="CHEBI:18420"/>
        <label>1</label>
        <note>catalytic</note>
    </ligand>
</feature>
<dbReference type="Proteomes" id="UP000688137">
    <property type="component" value="Unassembled WGS sequence"/>
</dbReference>
<keyword evidence="5" id="KW-0378">Hydrolase</keyword>
<dbReference type="InterPro" id="IPR050725">
    <property type="entry name" value="CysQ/Inositol_MonoPase"/>
</dbReference>
<dbReference type="AlphaFoldDB" id="A0A8S1MME3"/>
<evidence type="ECO:0000313" key="9">
    <source>
        <dbReference type="Proteomes" id="UP000688137"/>
    </source>
</evidence>
<comment type="caution">
    <text evidence="8">The sequence shown here is derived from an EMBL/GenBank/DDBJ whole genome shotgun (WGS) entry which is preliminary data.</text>
</comment>
<keyword evidence="6 7" id="KW-0460">Magnesium</keyword>
<organism evidence="8 9">
    <name type="scientific">Paramecium primaurelia</name>
    <dbReference type="NCBI Taxonomy" id="5886"/>
    <lineage>
        <taxon>Eukaryota</taxon>
        <taxon>Sar</taxon>
        <taxon>Alveolata</taxon>
        <taxon>Ciliophora</taxon>
        <taxon>Intramacronucleata</taxon>
        <taxon>Oligohymenophorea</taxon>
        <taxon>Peniculida</taxon>
        <taxon>Parameciidae</taxon>
        <taxon>Paramecium</taxon>
    </lineage>
</organism>
<evidence type="ECO:0000256" key="6">
    <source>
        <dbReference type="ARBA" id="ARBA00022842"/>
    </source>
</evidence>
<dbReference type="GO" id="GO:0046872">
    <property type="term" value="F:metal ion binding"/>
    <property type="evidence" value="ECO:0007669"/>
    <property type="project" value="UniProtKB-KW"/>
</dbReference>
<sequence length="315" mass="35922">MLKVHEFFSVATQLAYNAAIIINQIRLSTDIGQKWKAIDDPVTIADIKAQTYIIQQLQKHWPQLKIVGEESTVYDQPIDLPDTFNNLYTEDIFNKTPNNLKVRTQYEIEDLCVWVDPLDGTLDFVQGDYDCVTTLIGLSYKKQALMGIISQPFVKIADKQYEFKPKIYFGHHPQRRVFYTYDTKQLIPFELLKPSYDPSNIILCTSKNRITETKQKQIQSLGCPLLQMGGSGKKSLSILEGKGDLFLYIGVKMSKWDISAPEALIKAFGGRFVGLEGQTYDYNHEDKTYDNPYGLLASIHSELVDKFLPKTTGLL</sequence>
<dbReference type="InterPro" id="IPR000760">
    <property type="entry name" value="Inositol_monophosphatase-like"/>
</dbReference>
<dbReference type="GO" id="GO:0008441">
    <property type="term" value="F:3'(2'),5'-bisphosphate nucleotidase activity"/>
    <property type="evidence" value="ECO:0007669"/>
    <property type="project" value="UniProtKB-EC"/>
</dbReference>
<comment type="cofactor">
    <cofactor evidence="1 7">
        <name>Mg(2+)</name>
        <dbReference type="ChEBI" id="CHEBI:18420"/>
    </cofactor>
</comment>
<feature type="binding site" evidence="7">
    <location>
        <position position="69"/>
    </location>
    <ligand>
        <name>Mg(2+)</name>
        <dbReference type="ChEBI" id="CHEBI:18420"/>
        <label>1</label>
        <note>catalytic</note>
    </ligand>
</feature>
<evidence type="ECO:0000256" key="7">
    <source>
        <dbReference type="PIRSR" id="PIRSR600760-2"/>
    </source>
</evidence>
<evidence type="ECO:0000256" key="3">
    <source>
        <dbReference type="ARBA" id="ARBA00012633"/>
    </source>
</evidence>
<accession>A0A8S1MME3</accession>
<protein>
    <recommendedName>
        <fullName evidence="3">3'(2'),5'-bisphosphate nucleotidase</fullName>
        <ecNumber evidence="3">3.1.3.7</ecNumber>
    </recommendedName>
</protein>
<feature type="binding site" evidence="7">
    <location>
        <position position="257"/>
    </location>
    <ligand>
        <name>Mg(2+)</name>
        <dbReference type="ChEBI" id="CHEBI:18420"/>
        <label>1</label>
        <note>catalytic</note>
    </ligand>
</feature>
<keyword evidence="4 7" id="KW-0479">Metal-binding</keyword>